<evidence type="ECO:0000313" key="2">
    <source>
        <dbReference type="Proteomes" id="UP000266673"/>
    </source>
</evidence>
<keyword evidence="2" id="KW-1185">Reference proteome</keyword>
<proteinExistence type="predicted"/>
<accession>A0A397VGT3</accession>
<evidence type="ECO:0000313" key="1">
    <source>
        <dbReference type="EMBL" id="RIB19103.1"/>
    </source>
</evidence>
<organism evidence="1 2">
    <name type="scientific">Gigaspora rosea</name>
    <dbReference type="NCBI Taxonomy" id="44941"/>
    <lineage>
        <taxon>Eukaryota</taxon>
        <taxon>Fungi</taxon>
        <taxon>Fungi incertae sedis</taxon>
        <taxon>Mucoromycota</taxon>
        <taxon>Glomeromycotina</taxon>
        <taxon>Glomeromycetes</taxon>
        <taxon>Diversisporales</taxon>
        <taxon>Gigasporaceae</taxon>
        <taxon>Gigaspora</taxon>
    </lineage>
</organism>
<sequence>MDLDNTSNTSEIEWNDPDNIYIGLDSDFNLATDAASETSSIPIVNDNDNHKFFFNYDVFQKTRENVYMFSNENIDNEITTNDIDADTDFSFISSERNNDNFNTQEEDYIINDILCEELVPCVVLDIYDGKVQCCPNYENPTHKLRPLRQLVGTWEIGESTVDKSNPKSMVHTLGVCTAHFSFDRNRLHSKLAKCDQTTKDSYIQLRRCLFCNRDRYFFSRGTNCQEHCININGYNVQVPCIGQKNMFSICK</sequence>
<dbReference type="AlphaFoldDB" id="A0A397VGT3"/>
<dbReference type="OrthoDB" id="2443681at2759"/>
<gene>
    <name evidence="1" type="ORF">C2G38_1291003</name>
</gene>
<comment type="caution">
    <text evidence="1">The sequence shown here is derived from an EMBL/GenBank/DDBJ whole genome shotgun (WGS) entry which is preliminary data.</text>
</comment>
<dbReference type="EMBL" id="QKWP01000495">
    <property type="protein sequence ID" value="RIB19103.1"/>
    <property type="molecule type" value="Genomic_DNA"/>
</dbReference>
<name>A0A397VGT3_9GLOM</name>
<dbReference type="Proteomes" id="UP000266673">
    <property type="component" value="Unassembled WGS sequence"/>
</dbReference>
<reference evidence="1 2" key="1">
    <citation type="submission" date="2018-06" db="EMBL/GenBank/DDBJ databases">
        <title>Comparative genomics reveals the genomic features of Rhizophagus irregularis, R. cerebriforme, R. diaphanum and Gigaspora rosea, and their symbiotic lifestyle signature.</title>
        <authorList>
            <person name="Morin E."/>
            <person name="San Clemente H."/>
            <person name="Chen E.C.H."/>
            <person name="De La Providencia I."/>
            <person name="Hainaut M."/>
            <person name="Kuo A."/>
            <person name="Kohler A."/>
            <person name="Murat C."/>
            <person name="Tang N."/>
            <person name="Roy S."/>
            <person name="Loubradou J."/>
            <person name="Henrissat B."/>
            <person name="Grigoriev I.V."/>
            <person name="Corradi N."/>
            <person name="Roux C."/>
            <person name="Martin F.M."/>
        </authorList>
    </citation>
    <scope>NUCLEOTIDE SEQUENCE [LARGE SCALE GENOMIC DNA]</scope>
    <source>
        <strain evidence="1 2">DAOM 194757</strain>
    </source>
</reference>
<protein>
    <submittedName>
        <fullName evidence="1">Uncharacterized protein</fullName>
    </submittedName>
</protein>